<keyword evidence="1" id="KW-0732">Signal</keyword>
<dbReference type="EMBL" id="JAQIZT010000006">
    <property type="protein sequence ID" value="KAJ6995357.1"/>
    <property type="molecule type" value="Genomic_DNA"/>
</dbReference>
<name>A0AAD6W1B5_9ROSI</name>
<evidence type="ECO:0000313" key="2">
    <source>
        <dbReference type="EMBL" id="KAJ6995357.1"/>
    </source>
</evidence>
<reference evidence="2" key="1">
    <citation type="journal article" date="2023" name="Mol. Ecol. Resour.">
        <title>Chromosome-level genome assembly of a triploid poplar Populus alba 'Berolinensis'.</title>
        <authorList>
            <person name="Chen S."/>
            <person name="Yu Y."/>
            <person name="Wang X."/>
            <person name="Wang S."/>
            <person name="Zhang T."/>
            <person name="Zhou Y."/>
            <person name="He R."/>
            <person name="Meng N."/>
            <person name="Wang Y."/>
            <person name="Liu W."/>
            <person name="Liu Z."/>
            <person name="Liu J."/>
            <person name="Guo Q."/>
            <person name="Huang H."/>
            <person name="Sederoff R.R."/>
            <person name="Wang G."/>
            <person name="Qu G."/>
            <person name="Chen S."/>
        </authorList>
    </citation>
    <scope>NUCLEOTIDE SEQUENCE</scope>
    <source>
        <strain evidence="2">SC-2020</strain>
    </source>
</reference>
<dbReference type="Proteomes" id="UP001164929">
    <property type="component" value="Chromosome 6"/>
</dbReference>
<evidence type="ECO:0000313" key="3">
    <source>
        <dbReference type="Proteomes" id="UP001164929"/>
    </source>
</evidence>
<protein>
    <submittedName>
        <fullName evidence="2">Uncharacterized protein</fullName>
    </submittedName>
</protein>
<feature type="signal peptide" evidence="1">
    <location>
        <begin position="1"/>
        <end position="26"/>
    </location>
</feature>
<feature type="chain" id="PRO_5041941314" evidence="1">
    <location>
        <begin position="27"/>
        <end position="104"/>
    </location>
</feature>
<evidence type="ECO:0000256" key="1">
    <source>
        <dbReference type="SAM" id="SignalP"/>
    </source>
</evidence>
<organism evidence="2 3">
    <name type="scientific">Populus alba x Populus x berolinensis</name>
    <dbReference type="NCBI Taxonomy" id="444605"/>
    <lineage>
        <taxon>Eukaryota</taxon>
        <taxon>Viridiplantae</taxon>
        <taxon>Streptophyta</taxon>
        <taxon>Embryophyta</taxon>
        <taxon>Tracheophyta</taxon>
        <taxon>Spermatophyta</taxon>
        <taxon>Magnoliopsida</taxon>
        <taxon>eudicotyledons</taxon>
        <taxon>Gunneridae</taxon>
        <taxon>Pentapetalae</taxon>
        <taxon>rosids</taxon>
        <taxon>fabids</taxon>
        <taxon>Malpighiales</taxon>
        <taxon>Salicaceae</taxon>
        <taxon>Saliceae</taxon>
        <taxon>Populus</taxon>
    </lineage>
</organism>
<gene>
    <name evidence="2" type="ORF">NC653_017975</name>
</gene>
<sequence length="104" mass="11456">MLQNIELGLVIFAWAFVATIFHPGSSGNVIFFPCSFCEECLEPFAPQKVRCVLRAMFPTCLFDLGALVVLLAPTLLNLGPSVMGLWSSEGCWPLVRKMQDMGES</sequence>
<accession>A0AAD6W1B5</accession>
<comment type="caution">
    <text evidence="2">The sequence shown here is derived from an EMBL/GenBank/DDBJ whole genome shotgun (WGS) entry which is preliminary data.</text>
</comment>
<keyword evidence="3" id="KW-1185">Reference proteome</keyword>
<dbReference type="AlphaFoldDB" id="A0AAD6W1B5"/>
<proteinExistence type="predicted"/>